<name>A0A4U8USE9_STECR</name>
<feature type="compositionally biased region" description="Basic and acidic residues" evidence="1">
    <location>
        <begin position="54"/>
        <end position="71"/>
    </location>
</feature>
<evidence type="ECO:0000256" key="2">
    <source>
        <dbReference type="SAM" id="SignalP"/>
    </source>
</evidence>
<comment type="caution">
    <text evidence="3">The sequence shown here is derived from an EMBL/GenBank/DDBJ whole genome shotgun (WGS) entry which is preliminary data.</text>
</comment>
<organism evidence="3 4">
    <name type="scientific">Steinernema carpocapsae</name>
    <name type="common">Entomopathogenic nematode</name>
    <dbReference type="NCBI Taxonomy" id="34508"/>
    <lineage>
        <taxon>Eukaryota</taxon>
        <taxon>Metazoa</taxon>
        <taxon>Ecdysozoa</taxon>
        <taxon>Nematoda</taxon>
        <taxon>Chromadorea</taxon>
        <taxon>Rhabditida</taxon>
        <taxon>Tylenchina</taxon>
        <taxon>Panagrolaimomorpha</taxon>
        <taxon>Strongyloidoidea</taxon>
        <taxon>Steinernematidae</taxon>
        <taxon>Steinernema</taxon>
    </lineage>
</organism>
<evidence type="ECO:0000256" key="1">
    <source>
        <dbReference type="SAM" id="MobiDB-lite"/>
    </source>
</evidence>
<keyword evidence="4" id="KW-1185">Reference proteome</keyword>
<feature type="chain" id="PRO_5020801329" evidence="2">
    <location>
        <begin position="20"/>
        <end position="127"/>
    </location>
</feature>
<protein>
    <submittedName>
        <fullName evidence="3">Uncharacterized protein</fullName>
    </submittedName>
</protein>
<evidence type="ECO:0000313" key="3">
    <source>
        <dbReference type="EMBL" id="TMS35489.1"/>
    </source>
</evidence>
<reference evidence="3 4" key="2">
    <citation type="journal article" date="2019" name="G3 (Bethesda)">
        <title>Hybrid Assembly of the Genome of the Entomopathogenic Nematode Steinernema carpocapsae Identifies the X-Chromosome.</title>
        <authorList>
            <person name="Serra L."/>
            <person name="Macchietto M."/>
            <person name="Macias-Munoz A."/>
            <person name="McGill C.J."/>
            <person name="Rodriguez I.M."/>
            <person name="Rodriguez B."/>
            <person name="Murad R."/>
            <person name="Mortazavi A."/>
        </authorList>
    </citation>
    <scope>NUCLEOTIDE SEQUENCE [LARGE SCALE GENOMIC DNA]</scope>
    <source>
        <strain evidence="3 4">ALL</strain>
    </source>
</reference>
<accession>A0A4U8USE9</accession>
<dbReference type="EMBL" id="CM016762">
    <property type="protein sequence ID" value="TMS35489.1"/>
    <property type="molecule type" value="Genomic_DNA"/>
</dbReference>
<sequence length="127" mass="14148">MQSTLCALALCSFAVVLLAGEITELGSDSSAASVDKRGLHTFAFAKRYPMSGFAKRDDPELPAEPSEKELFGDDLEEQKRGWNRFAFAKRSMRNFAFAKRAVRPFAFAKKSMRNFAFAKRGAYSSFA</sequence>
<feature type="signal peptide" evidence="2">
    <location>
        <begin position="1"/>
        <end position="19"/>
    </location>
</feature>
<dbReference type="OrthoDB" id="5805917at2759"/>
<evidence type="ECO:0000313" key="4">
    <source>
        <dbReference type="Proteomes" id="UP000298663"/>
    </source>
</evidence>
<reference evidence="3 4" key="1">
    <citation type="journal article" date="2015" name="Genome Biol.">
        <title>Comparative genomics of Steinernema reveals deeply conserved gene regulatory networks.</title>
        <authorList>
            <person name="Dillman A.R."/>
            <person name="Macchietto M."/>
            <person name="Porter C.F."/>
            <person name="Rogers A."/>
            <person name="Williams B."/>
            <person name="Antoshechkin I."/>
            <person name="Lee M.M."/>
            <person name="Goodwin Z."/>
            <person name="Lu X."/>
            <person name="Lewis E.E."/>
            <person name="Goodrich-Blair H."/>
            <person name="Stock S.P."/>
            <person name="Adams B.J."/>
            <person name="Sternberg P.W."/>
            <person name="Mortazavi A."/>
        </authorList>
    </citation>
    <scope>NUCLEOTIDE SEQUENCE [LARGE SCALE GENOMIC DNA]</scope>
    <source>
        <strain evidence="3 4">ALL</strain>
    </source>
</reference>
<dbReference type="Proteomes" id="UP000298663">
    <property type="component" value="Chromosome X"/>
</dbReference>
<dbReference type="AlphaFoldDB" id="A0A4U8USE9"/>
<dbReference type="EMBL" id="AZBU02000001">
    <property type="protein sequence ID" value="TMS35489.1"/>
    <property type="molecule type" value="Genomic_DNA"/>
</dbReference>
<keyword evidence="2" id="KW-0732">Signal</keyword>
<proteinExistence type="predicted"/>
<feature type="region of interest" description="Disordered" evidence="1">
    <location>
        <begin position="52"/>
        <end position="75"/>
    </location>
</feature>
<gene>
    <name evidence="3" type="ORF">L596_002883</name>
</gene>